<feature type="region of interest" description="Disordered" evidence="1">
    <location>
        <begin position="1"/>
        <end position="207"/>
    </location>
</feature>
<evidence type="ECO:0000313" key="3">
    <source>
        <dbReference type="Proteomes" id="UP000284706"/>
    </source>
</evidence>
<feature type="compositionally biased region" description="Basic and acidic residues" evidence="1">
    <location>
        <begin position="75"/>
        <end position="84"/>
    </location>
</feature>
<dbReference type="STRING" id="231916.A0A409YVN9"/>
<evidence type="ECO:0008006" key="4">
    <source>
        <dbReference type="Google" id="ProtNLM"/>
    </source>
</evidence>
<dbReference type="AlphaFoldDB" id="A0A409YVN9"/>
<organism evidence="2 3">
    <name type="scientific">Gymnopilus dilepis</name>
    <dbReference type="NCBI Taxonomy" id="231916"/>
    <lineage>
        <taxon>Eukaryota</taxon>
        <taxon>Fungi</taxon>
        <taxon>Dikarya</taxon>
        <taxon>Basidiomycota</taxon>
        <taxon>Agaricomycotina</taxon>
        <taxon>Agaricomycetes</taxon>
        <taxon>Agaricomycetidae</taxon>
        <taxon>Agaricales</taxon>
        <taxon>Agaricineae</taxon>
        <taxon>Hymenogastraceae</taxon>
        <taxon>Gymnopilus</taxon>
    </lineage>
</organism>
<feature type="compositionally biased region" description="Low complexity" evidence="1">
    <location>
        <begin position="1"/>
        <end position="14"/>
    </location>
</feature>
<comment type="caution">
    <text evidence="2">The sequence shown here is derived from an EMBL/GenBank/DDBJ whole genome shotgun (WGS) entry which is preliminary data.</text>
</comment>
<reference evidence="2 3" key="1">
    <citation type="journal article" date="2018" name="Evol. Lett.">
        <title>Horizontal gene cluster transfer increased hallucinogenic mushroom diversity.</title>
        <authorList>
            <person name="Reynolds H.T."/>
            <person name="Vijayakumar V."/>
            <person name="Gluck-Thaler E."/>
            <person name="Korotkin H.B."/>
            <person name="Matheny P.B."/>
            <person name="Slot J.C."/>
        </authorList>
    </citation>
    <scope>NUCLEOTIDE SEQUENCE [LARGE SCALE GENOMIC DNA]</scope>
    <source>
        <strain evidence="2 3">SRW20</strain>
    </source>
</reference>
<dbReference type="Proteomes" id="UP000284706">
    <property type="component" value="Unassembled WGS sequence"/>
</dbReference>
<feature type="compositionally biased region" description="Basic and acidic residues" evidence="1">
    <location>
        <begin position="91"/>
        <end position="120"/>
    </location>
</feature>
<proteinExistence type="predicted"/>
<dbReference type="InterPro" id="IPR011333">
    <property type="entry name" value="SKP1/BTB/POZ_sf"/>
</dbReference>
<dbReference type="EMBL" id="NHYE01000195">
    <property type="protein sequence ID" value="PPR07039.1"/>
    <property type="molecule type" value="Genomic_DNA"/>
</dbReference>
<feature type="region of interest" description="Disordered" evidence="1">
    <location>
        <begin position="416"/>
        <end position="481"/>
    </location>
</feature>
<feature type="compositionally biased region" description="Polar residues" evidence="1">
    <location>
        <begin position="25"/>
        <end position="41"/>
    </location>
</feature>
<dbReference type="SUPFAM" id="SSF54695">
    <property type="entry name" value="POZ domain"/>
    <property type="match status" value="1"/>
</dbReference>
<evidence type="ECO:0000313" key="2">
    <source>
        <dbReference type="EMBL" id="PPR07039.1"/>
    </source>
</evidence>
<feature type="compositionally biased region" description="Basic and acidic residues" evidence="1">
    <location>
        <begin position="432"/>
        <end position="441"/>
    </location>
</feature>
<gene>
    <name evidence="2" type="ORF">CVT26_005240</name>
</gene>
<accession>A0A409YVN9</accession>
<sequence>MASSQPRQTRTPTPSSTPSPRRPSVSNSMHWLSRSPTTAHSIPSPAKPVRISEPKRVASKARSGTLGSGAIIVRTPEEALRETNIRLSPEPSDKPELASRPRPSLEKKERKATSQLRKSDASVVDPISPTSPPLPPLPLSDTEEETLVSEGESSSGRKSPRRPTRPPPPLPIGQTSSRRSSIKGKTLSTAEDAPSVPPLPPHIVASTQPPPFQALLVSEPPTTALDPSKVIVTVETCTTTYKTTLSTIQSRPSHLASYFSTLFQNSDAYSPTLSRYSTDTDDLAMYTRHLTSQGFLPSSTNIHVFLDRPSAPYAHILNYLRSPIIKGQPETLPRALQIHSSASTQTRLENLIEVRDEAAFLNLEGLHKLCTDEIRLRYGPRLHSRGNSSSSASMHSLRASIHSMHTLLERVESEVDDTLVHSSDPTAPLRISKTDSSEAKPTRSPPTPDSWDGPLLEERSQSRQSQRKSNSIVKSAPAGWI</sequence>
<feature type="compositionally biased region" description="Pro residues" evidence="1">
    <location>
        <begin position="129"/>
        <end position="138"/>
    </location>
</feature>
<keyword evidence="3" id="KW-1185">Reference proteome</keyword>
<evidence type="ECO:0000256" key="1">
    <source>
        <dbReference type="SAM" id="MobiDB-lite"/>
    </source>
</evidence>
<dbReference type="InParanoid" id="A0A409YVN9"/>
<dbReference type="OrthoDB" id="3363734at2759"/>
<name>A0A409YVN9_9AGAR</name>
<dbReference type="Gene3D" id="3.30.710.10">
    <property type="entry name" value="Potassium Channel Kv1.1, Chain A"/>
    <property type="match status" value="1"/>
</dbReference>
<protein>
    <recommendedName>
        <fullName evidence="4">BTB domain-containing protein</fullName>
    </recommendedName>
</protein>